<dbReference type="EMBL" id="AAOA02000003">
    <property type="protein sequence ID" value="EAQ96904.2"/>
    <property type="molecule type" value="Genomic_DNA"/>
</dbReference>
<dbReference type="InterPro" id="IPR019808">
    <property type="entry name" value="Histidine_triad_CS"/>
</dbReference>
<comment type="caution">
    <text evidence="3">The sequence shown here is derived from an EMBL/GenBank/DDBJ whole genome shotgun (WGS) entry which is preliminary data.</text>
</comment>
<dbReference type="PANTHER" id="PTHR42997:SF1">
    <property type="entry name" value="AP-4-A PHOSPHORYLASE"/>
    <property type="match status" value="1"/>
</dbReference>
<feature type="domain" description="HIT" evidence="2">
    <location>
        <begin position="9"/>
        <end position="115"/>
    </location>
</feature>
<dbReference type="STRING" id="314285.KT71_11404"/>
<organism evidence="3 4">
    <name type="scientific">Congregibacter litoralis KT71</name>
    <dbReference type="NCBI Taxonomy" id="314285"/>
    <lineage>
        <taxon>Bacteria</taxon>
        <taxon>Pseudomonadati</taxon>
        <taxon>Pseudomonadota</taxon>
        <taxon>Gammaproteobacteria</taxon>
        <taxon>Cellvibrionales</taxon>
        <taxon>Halieaceae</taxon>
        <taxon>Congregibacter</taxon>
    </lineage>
</organism>
<reference evidence="3 4" key="2">
    <citation type="journal article" date="2009" name="PLoS ONE">
        <title>The photosynthetic apparatus and its regulation in the aerobic gammaproteobacterium Congregibacter litoralis gen. nov., sp. nov.</title>
        <authorList>
            <person name="Spring S."/>
            <person name="Lunsdorf H."/>
            <person name="Fuchs B.M."/>
            <person name="Tindall B.J."/>
        </authorList>
    </citation>
    <scope>NUCLEOTIDE SEQUENCE [LARGE SCALE GENOMIC DNA]</scope>
    <source>
        <strain evidence="3">KT71</strain>
    </source>
</reference>
<dbReference type="RefSeq" id="WP_023660090.1">
    <property type="nucleotide sequence ID" value="NZ_CM002299.1"/>
</dbReference>
<dbReference type="OrthoDB" id="9784774at2"/>
<protein>
    <submittedName>
        <fullName evidence="3">Diadenosine tetraphosphate (Ap4A) hydrolase and other HIT family hydrolase</fullName>
    </submittedName>
</protein>
<dbReference type="InterPro" id="IPR052908">
    <property type="entry name" value="AP-4-A_phosphorylase"/>
</dbReference>
<gene>
    <name evidence="3" type="ORF">KT71_11404</name>
</gene>
<reference evidence="3 4" key="1">
    <citation type="journal article" date="2007" name="Proc. Natl. Acad. Sci. U.S.A.">
        <title>Characterization of a marine gammaproteobacterium capable of aerobic anoxygenic photosynthesis.</title>
        <authorList>
            <person name="Fuchs B.M."/>
            <person name="Spring S."/>
            <person name="Teeling H."/>
            <person name="Quast C."/>
            <person name="Wulf J."/>
            <person name="Schattenhofer M."/>
            <person name="Yan S."/>
            <person name="Ferriera S."/>
            <person name="Johnson J."/>
            <person name="Glockner F.O."/>
            <person name="Amann R."/>
        </authorList>
    </citation>
    <scope>NUCLEOTIDE SEQUENCE [LARGE SCALE GENOMIC DNA]</scope>
    <source>
        <strain evidence="3">KT71</strain>
    </source>
</reference>
<dbReference type="PROSITE" id="PS00892">
    <property type="entry name" value="HIT_1"/>
    <property type="match status" value="1"/>
</dbReference>
<dbReference type="InterPro" id="IPR011146">
    <property type="entry name" value="HIT-like"/>
</dbReference>
<accession>A4AB32</accession>
<evidence type="ECO:0000256" key="1">
    <source>
        <dbReference type="PROSITE-ProRule" id="PRU00464"/>
    </source>
</evidence>
<evidence type="ECO:0000259" key="2">
    <source>
        <dbReference type="PROSITE" id="PS51084"/>
    </source>
</evidence>
<dbReference type="GO" id="GO:0016787">
    <property type="term" value="F:hydrolase activity"/>
    <property type="evidence" value="ECO:0007669"/>
    <property type="project" value="UniProtKB-KW"/>
</dbReference>
<name>A4AB32_9GAMM</name>
<keyword evidence="3" id="KW-0378">Hydrolase</keyword>
<dbReference type="HOGENOM" id="CLU_056776_5_1_6"/>
<dbReference type="SUPFAM" id="SSF54197">
    <property type="entry name" value="HIT-like"/>
    <property type="match status" value="1"/>
</dbReference>
<feature type="short sequence motif" description="Histidine triad motif" evidence="1">
    <location>
        <begin position="100"/>
        <end position="104"/>
    </location>
</feature>
<dbReference type="InterPro" id="IPR036265">
    <property type="entry name" value="HIT-like_sf"/>
</dbReference>
<dbReference type="AlphaFoldDB" id="A4AB32"/>
<keyword evidence="4" id="KW-1185">Reference proteome</keyword>
<evidence type="ECO:0000313" key="3">
    <source>
        <dbReference type="EMBL" id="EAQ96904.2"/>
    </source>
</evidence>
<proteinExistence type="predicted"/>
<dbReference type="Proteomes" id="UP000019205">
    <property type="component" value="Chromosome"/>
</dbReference>
<sequence length="132" mass="14929">MSESFSNCAFCDVLSNGPHRLILQDDQGFFLLDAYPVSQGHGLVVSNRHVSSFFELTKLERKSLLGLLESAKRWLDRQYAPDAYNIGINDGAIAGQTIPHVHIHLIPRYEGDVFDPRGGVRWTIPEKANYWD</sequence>
<dbReference type="PROSITE" id="PS51084">
    <property type="entry name" value="HIT_2"/>
    <property type="match status" value="1"/>
</dbReference>
<dbReference type="eggNOG" id="COG0537">
    <property type="taxonomic scope" value="Bacteria"/>
</dbReference>
<dbReference type="Pfam" id="PF01230">
    <property type="entry name" value="HIT"/>
    <property type="match status" value="1"/>
</dbReference>
<evidence type="ECO:0000313" key="4">
    <source>
        <dbReference type="Proteomes" id="UP000019205"/>
    </source>
</evidence>
<dbReference type="PANTHER" id="PTHR42997">
    <property type="entry name" value="HIT FAMILY HYDROLASE"/>
    <property type="match status" value="1"/>
</dbReference>
<dbReference type="Gene3D" id="3.30.428.10">
    <property type="entry name" value="HIT-like"/>
    <property type="match status" value="1"/>
</dbReference>